<dbReference type="Pfam" id="PF00384">
    <property type="entry name" value="Molybdopterin"/>
    <property type="match status" value="1"/>
</dbReference>
<dbReference type="GO" id="GO:0016020">
    <property type="term" value="C:membrane"/>
    <property type="evidence" value="ECO:0007669"/>
    <property type="project" value="TreeGrafter"/>
</dbReference>
<evidence type="ECO:0000256" key="3">
    <source>
        <dbReference type="ARBA" id="ARBA00023014"/>
    </source>
</evidence>
<proteinExistence type="predicted"/>
<dbReference type="Proteomes" id="UP000295705">
    <property type="component" value="Unassembled WGS sequence"/>
</dbReference>
<keyword evidence="3" id="KW-0411">Iron-sulfur</keyword>
<feature type="domain" description="Molybdopterin oxidoreductase" evidence="4">
    <location>
        <begin position="10"/>
        <end position="80"/>
    </location>
</feature>
<dbReference type="GO" id="GO:0003954">
    <property type="term" value="F:NADH dehydrogenase activity"/>
    <property type="evidence" value="ECO:0007669"/>
    <property type="project" value="TreeGrafter"/>
</dbReference>
<dbReference type="PANTHER" id="PTHR43105:SF10">
    <property type="entry name" value="NADH-QUINONE OXIDOREDUCTASE SUBUNIT G"/>
    <property type="match status" value="1"/>
</dbReference>
<evidence type="ECO:0000313" key="5">
    <source>
        <dbReference type="EMBL" id="TDQ55843.1"/>
    </source>
</evidence>
<organism evidence="5 6">
    <name type="scientific">Actinomycetospora succinea</name>
    <dbReference type="NCBI Taxonomy" id="663603"/>
    <lineage>
        <taxon>Bacteria</taxon>
        <taxon>Bacillati</taxon>
        <taxon>Actinomycetota</taxon>
        <taxon>Actinomycetes</taxon>
        <taxon>Pseudonocardiales</taxon>
        <taxon>Pseudonocardiaceae</taxon>
        <taxon>Actinomycetospora</taxon>
    </lineage>
</organism>
<reference evidence="5 6" key="1">
    <citation type="submission" date="2019-03" db="EMBL/GenBank/DDBJ databases">
        <title>Genomic Encyclopedia of Type Strains, Phase IV (KMG-IV): sequencing the most valuable type-strain genomes for metagenomic binning, comparative biology and taxonomic classification.</title>
        <authorList>
            <person name="Goeker M."/>
        </authorList>
    </citation>
    <scope>NUCLEOTIDE SEQUENCE [LARGE SCALE GENOMIC DNA]</scope>
    <source>
        <strain evidence="5 6">DSM 45775</strain>
    </source>
</reference>
<dbReference type="SUPFAM" id="SSF53706">
    <property type="entry name" value="Formate dehydrogenase/DMSO reductase, domains 1-3"/>
    <property type="match status" value="1"/>
</dbReference>
<gene>
    <name evidence="5" type="ORF">EV188_105241</name>
</gene>
<dbReference type="InterPro" id="IPR006656">
    <property type="entry name" value="Mopterin_OxRdtase"/>
</dbReference>
<dbReference type="GO" id="GO:0022904">
    <property type="term" value="P:respiratory electron transport chain"/>
    <property type="evidence" value="ECO:0007669"/>
    <property type="project" value="TreeGrafter"/>
</dbReference>
<evidence type="ECO:0000256" key="1">
    <source>
        <dbReference type="ARBA" id="ARBA00022723"/>
    </source>
</evidence>
<accession>A0A4R6V6D8</accession>
<dbReference type="InterPro" id="IPR050123">
    <property type="entry name" value="Prok_molybdopt-oxidoreductase"/>
</dbReference>
<dbReference type="EMBL" id="SNYO01000005">
    <property type="protein sequence ID" value="TDQ55843.1"/>
    <property type="molecule type" value="Genomic_DNA"/>
</dbReference>
<keyword evidence="6" id="KW-1185">Reference proteome</keyword>
<sequence>MPRRKPRHVRLTEPLVRENGELRPASWDEALERAAAGLRGVPSDAFGMFSCSKATNEMNYTAQKFSRVVMGSNNVDSCNRT</sequence>
<dbReference type="GO" id="GO:0046872">
    <property type="term" value="F:metal ion binding"/>
    <property type="evidence" value="ECO:0007669"/>
    <property type="project" value="UniProtKB-KW"/>
</dbReference>
<evidence type="ECO:0000256" key="2">
    <source>
        <dbReference type="ARBA" id="ARBA00023004"/>
    </source>
</evidence>
<dbReference type="AlphaFoldDB" id="A0A4R6V6D8"/>
<evidence type="ECO:0000259" key="4">
    <source>
        <dbReference type="Pfam" id="PF00384"/>
    </source>
</evidence>
<dbReference type="GO" id="GO:0051536">
    <property type="term" value="F:iron-sulfur cluster binding"/>
    <property type="evidence" value="ECO:0007669"/>
    <property type="project" value="UniProtKB-KW"/>
</dbReference>
<keyword evidence="1" id="KW-0479">Metal-binding</keyword>
<evidence type="ECO:0000313" key="6">
    <source>
        <dbReference type="Proteomes" id="UP000295705"/>
    </source>
</evidence>
<comment type="caution">
    <text evidence="5">The sequence shown here is derived from an EMBL/GenBank/DDBJ whole genome shotgun (WGS) entry which is preliminary data.</text>
</comment>
<name>A0A4R6V6D8_9PSEU</name>
<keyword evidence="2" id="KW-0408">Iron</keyword>
<dbReference type="PANTHER" id="PTHR43105">
    <property type="entry name" value="RESPIRATORY NITRATE REDUCTASE"/>
    <property type="match status" value="1"/>
</dbReference>
<dbReference type="Gene3D" id="3.40.50.740">
    <property type="match status" value="1"/>
</dbReference>
<protein>
    <submittedName>
        <fullName evidence="5">Molybdopterin-dependent oxidoreductase-like protein</fullName>
    </submittedName>
</protein>